<feature type="domain" description="Glycosyl hydrolase family 13 catalytic" evidence="4">
    <location>
        <begin position="70"/>
        <end position="484"/>
    </location>
</feature>
<protein>
    <submittedName>
        <fullName evidence="5">Sucrose phosphorylase</fullName>
        <ecNumber evidence="5">2.4.1.7</ecNumber>
    </submittedName>
</protein>
<dbReference type="InterPro" id="IPR017853">
    <property type="entry name" value="GH"/>
</dbReference>
<dbReference type="InterPro" id="IPR045857">
    <property type="entry name" value="O16G_dom_2"/>
</dbReference>
<dbReference type="OrthoDB" id="9805159at2"/>
<accession>A0A4P7NYY1</accession>
<name>A0A4P7NYY1_9GAMM</name>
<keyword evidence="6" id="KW-1185">Reference proteome</keyword>
<feature type="binding site" evidence="3">
    <location>
        <begin position="338"/>
        <end position="339"/>
    </location>
    <ligand>
        <name>substrate</name>
    </ligand>
</feature>
<keyword evidence="2 5" id="KW-0808">Transferase</keyword>
<dbReference type="SMART" id="SM00642">
    <property type="entry name" value="Aamy"/>
    <property type="match status" value="1"/>
</dbReference>
<dbReference type="Proteomes" id="UP000296201">
    <property type="component" value="Chromosome"/>
</dbReference>
<feature type="binding site" evidence="3">
    <location>
        <begin position="229"/>
        <end position="231"/>
    </location>
    <ligand>
        <name>substrate</name>
    </ligand>
</feature>
<dbReference type="SUPFAM" id="SSF51445">
    <property type="entry name" value="(Trans)glycosidases"/>
    <property type="match status" value="1"/>
</dbReference>
<evidence type="ECO:0000313" key="5">
    <source>
        <dbReference type="EMBL" id="QBZ82799.1"/>
    </source>
</evidence>
<dbReference type="InterPro" id="IPR006047">
    <property type="entry name" value="GH13_cat_dom"/>
</dbReference>
<sequence length="589" mass="67562">MKEQALSRIKERLHYCYGEEDAEVAYQEICDLLQSFPSEQPLPDSRWSHEDVMLITYGDTFQKEGEVPLETLSRFLKTHIKDAINNVHILPFFPYSSDDGFSVIDYTLVNPDLGDWPQVEAIGDSYQLMFDLVVNHISRESLWFTDFKANIPPFNEFFIAMEGSEDVSQVTRPRNTPLLVPAYTHRGRKMVWATFSADQIDLNFKNPKVLIKMLEVLLLYLEKGAKTIRLDAIAFLWKELGSKCIHLPETHQMVKLFRDVMSIVKPESILLTETNVPHLENLSYFGQQDEAHMVYQFALAPLVLHALHRGDGSYLTEWASTLDAPPKGCTFLNFTASHDGIGVRPVEGILPEREVEDLITSMHRLGGFVTTKSNPDGSESPYEINIALFSAFRETYHSNGPDQWQVDRFICSQNIMMTLQGIPAFYIHSLVAAPNDREGVEKTGRTRSINRRRWDYDYLQALIESGRTSNAEVLKRLTNILQRRKKHKAFHPDVPQHVIDLGQSFFALWRDEEGLRFPLLAIHNLTSEIKLIDLSKIDGVERFSYWVNLLDNRGVSSAENNFVLQPYQSVWLMPETVDDVSALWAPFTD</sequence>
<dbReference type="AlphaFoldDB" id="A0A4P7NYY1"/>
<evidence type="ECO:0000259" key="4">
    <source>
        <dbReference type="SMART" id="SM00642"/>
    </source>
</evidence>
<gene>
    <name evidence="5" type="ORF">GHNINEIG_00836</name>
</gene>
<dbReference type="EC" id="2.4.1.7" evidence="5"/>
<dbReference type="Pfam" id="PF00128">
    <property type="entry name" value="Alpha-amylase"/>
    <property type="match status" value="1"/>
</dbReference>
<dbReference type="InterPro" id="IPR016377">
    <property type="entry name" value="Sucrose_GGa_phosphorylase-rel"/>
</dbReference>
<evidence type="ECO:0000256" key="1">
    <source>
        <dbReference type="ARBA" id="ARBA00022676"/>
    </source>
</evidence>
<organism evidence="5 6">
    <name type="scientific">Hydrogenovibrio crunogenus</name>
    <dbReference type="NCBI Taxonomy" id="39765"/>
    <lineage>
        <taxon>Bacteria</taxon>
        <taxon>Pseudomonadati</taxon>
        <taxon>Pseudomonadota</taxon>
        <taxon>Gammaproteobacteria</taxon>
        <taxon>Thiotrichales</taxon>
        <taxon>Piscirickettsiaceae</taxon>
        <taxon>Hydrogenovibrio</taxon>
    </lineage>
</organism>
<dbReference type="PIRSF" id="PIRSF003059">
    <property type="entry name" value="Sucrose_phosphorylase"/>
    <property type="match status" value="1"/>
</dbReference>
<feature type="binding site" evidence="3">
    <location>
        <position position="447"/>
    </location>
    <ligand>
        <name>substrate</name>
    </ligand>
</feature>
<feature type="binding site" evidence="3">
    <location>
        <position position="136"/>
    </location>
    <ligand>
        <name>substrate</name>
    </ligand>
</feature>
<reference evidence="5 6" key="1">
    <citation type="submission" date="2018-08" db="EMBL/GenBank/DDBJ databases">
        <title>Horizontal acquisition of hydrogen conversion ability and other habitat adaptations in Hydrogenovibrio crunogenus strains.</title>
        <authorList>
            <person name="Gonnella G."/>
            <person name="Adam N."/>
            <person name="Perner M."/>
        </authorList>
    </citation>
    <scope>NUCLEOTIDE SEQUENCE [LARGE SCALE GENOMIC DNA]</scope>
    <source>
        <strain evidence="5 6">SP-41</strain>
    </source>
</reference>
<dbReference type="GO" id="GO:0009018">
    <property type="term" value="F:sucrose phosphorylase activity"/>
    <property type="evidence" value="ECO:0007669"/>
    <property type="project" value="UniProtKB-EC"/>
</dbReference>
<dbReference type="PANTHER" id="PTHR38784">
    <property type="entry name" value="SUCROSE PHOSPHORYLASE"/>
    <property type="match status" value="1"/>
</dbReference>
<evidence type="ECO:0000256" key="3">
    <source>
        <dbReference type="PIRSR" id="PIRSR003059-2"/>
    </source>
</evidence>
<evidence type="ECO:0000313" key="6">
    <source>
        <dbReference type="Proteomes" id="UP000296201"/>
    </source>
</evidence>
<evidence type="ECO:0000256" key="2">
    <source>
        <dbReference type="ARBA" id="ARBA00022679"/>
    </source>
</evidence>
<proteinExistence type="predicted"/>
<dbReference type="PANTHER" id="PTHR38784:SF1">
    <property type="entry name" value="SUCROSE PHOSPHORYLASE"/>
    <property type="match status" value="1"/>
</dbReference>
<dbReference type="CDD" id="cd11356">
    <property type="entry name" value="AmyAc_Sucrose_phosphorylase-like_1"/>
    <property type="match status" value="1"/>
</dbReference>
<dbReference type="Gene3D" id="3.20.20.80">
    <property type="entry name" value="Glycosidases"/>
    <property type="match status" value="1"/>
</dbReference>
<dbReference type="InterPro" id="IPR033746">
    <property type="entry name" value="GGa_phosphorylase"/>
</dbReference>
<keyword evidence="1 5" id="KW-0328">Glycosyltransferase</keyword>
<dbReference type="Gene3D" id="3.90.400.10">
    <property type="entry name" value="Oligo-1,6-glucosidase, Domain 2"/>
    <property type="match status" value="1"/>
</dbReference>
<dbReference type="RefSeq" id="WP_135795473.1">
    <property type="nucleotide sequence ID" value="NZ_CP032096.1"/>
</dbReference>
<dbReference type="EMBL" id="CP032096">
    <property type="protein sequence ID" value="QBZ82799.1"/>
    <property type="molecule type" value="Genomic_DNA"/>
</dbReference>
<feature type="binding site" evidence="3">
    <location>
        <position position="98"/>
    </location>
    <ligand>
        <name>substrate</name>
    </ligand>
</feature>
<dbReference type="GO" id="GO:0005975">
    <property type="term" value="P:carbohydrate metabolic process"/>
    <property type="evidence" value="ECO:0007669"/>
    <property type="project" value="InterPro"/>
</dbReference>